<dbReference type="Proteomes" id="UP000003844">
    <property type="component" value="Unassembled WGS sequence"/>
</dbReference>
<dbReference type="Gene3D" id="3.30.1590.10">
    <property type="entry name" value="Maltooligosyl trehalose synthase, domain 2"/>
    <property type="match status" value="1"/>
</dbReference>
<dbReference type="Pfam" id="PF00128">
    <property type="entry name" value="Alpha-amylase"/>
    <property type="match status" value="1"/>
</dbReference>
<dbReference type="EC" id="5.4.99.15" evidence="2"/>
<dbReference type="InterPro" id="IPR017853">
    <property type="entry name" value="GH"/>
</dbReference>
<sequence length="887" mass="103407">MQRVDSTYRLQLAPQFTFKDLQKILDYLNELGVATIYSAPFFQAREGSTHGYDVLHPFGINTEIGDLKQFRQIRDRLKEKQITWLQDIVPNHMAFDPENPWIRDIFELGPESSYYNFFDIDWDYKGLKKVMLPFFGNTLEELLEKGELKLKFDKDGFSLNFYESKYPLSARSYVEVLSRIREDNFTCKFAGFSGNTSDWNELKRLFFQNYEKDPELQMQLSTEIEKINHSAEEIQKILDLQYFLPTHWKHTEQEINYRRFFTINGLICIRMEDPVVFKAYHSFIKELCDDGLINGLRIDHIDGLFDPEGYINQLRQMLGSDFFIIVEKILEADEKLASHWMVEGTSGYEFLAKVNHLFSDVNNEKAFTEAYTKISPQNANYEALVYRKKLFILKERMGGELLNLCSLLNQNLLPESVDIHKDETWKDAFSVYLAAFPVYRIYPQGFPLKPDEKEILNQAYKKALEEFPGFKEELNYLKRLFMGEAGKDPSKTLYFLQRCQQFSGPLAAKGVEDTSFYIFNRLVVHNEVGDSPENFGITVAEFHQNMIHRKKEFPLSLNATATHDTKRGEDSRMRLNVLSELPREWFSNFNEWKTMNAEIRKNKEVPDVNDEYFIYQTLVAGLPFQDDKDFFSRICDYLQKVLREAKVHSNWAQPDEVYENAVFKFVEDILAHKKFRDSLGPFVAKIAGLGVIKSLGQILLKITAPGIPDIYQGTELSDLSFVDPDNRRPVDYDLRMKYLEEFKAFSKKTLPQDLESLKSNYSSGRIKMFVMYKSLLQRKMDQDLFQRGEYIPLLISGKNSAKFISYARVLNGEWRIIIVPLIIAELFNPNNLMPKNEQLADVFINLPENAPSEWDSIFSGKTIITGGSLALKNIFNDFPVVFLKNRN</sequence>
<dbReference type="eggNOG" id="COG3280">
    <property type="taxonomic scope" value="Bacteria"/>
</dbReference>
<dbReference type="PANTHER" id="PTHR10357">
    <property type="entry name" value="ALPHA-AMYLASE FAMILY MEMBER"/>
    <property type="match status" value="1"/>
</dbReference>
<evidence type="ECO:0000313" key="2">
    <source>
        <dbReference type="EMBL" id="EHQ01281.1"/>
    </source>
</evidence>
<feature type="domain" description="Glycosyl hydrolase family 13 catalytic" evidence="1">
    <location>
        <begin position="11"/>
        <end position="478"/>
    </location>
</feature>
<dbReference type="InterPro" id="IPR013797">
    <property type="entry name" value="Maltooligo_trehalose_synth_4"/>
</dbReference>
<dbReference type="GO" id="GO:0005992">
    <property type="term" value="P:trehalose biosynthetic process"/>
    <property type="evidence" value="ECO:0007669"/>
    <property type="project" value="TreeGrafter"/>
</dbReference>
<dbReference type="SUPFAM" id="SSF51445">
    <property type="entry name" value="(Trans)glycosidases"/>
    <property type="match status" value="1"/>
</dbReference>
<dbReference type="RefSeq" id="WP_006987606.1">
    <property type="nucleotide sequence ID" value="NZ_JH594606.1"/>
</dbReference>
<protein>
    <submittedName>
        <fullName evidence="2">Maltooligosyl trehalose synthase</fullName>
        <ecNumber evidence="2">5.4.99.15</ecNumber>
    </submittedName>
</protein>
<dbReference type="AlphaFoldDB" id="H2BZT9"/>
<dbReference type="Gene3D" id="1.10.10.470">
    <property type="entry name" value="Maltooligosyl trehalose synthase, domain 4"/>
    <property type="match status" value="1"/>
</dbReference>
<dbReference type="HOGENOM" id="CLU_005045_1_0_10"/>
<dbReference type="InterPro" id="IPR006047">
    <property type="entry name" value="GH13_cat_dom"/>
</dbReference>
<name>H2BZT9_GILLR</name>
<evidence type="ECO:0000259" key="1">
    <source>
        <dbReference type="SMART" id="SM00642"/>
    </source>
</evidence>
<dbReference type="InterPro" id="IPR012767">
    <property type="entry name" value="Trehalose_TreY"/>
</dbReference>
<accession>H2BZT9</accession>
<dbReference type="EMBL" id="JH594606">
    <property type="protein sequence ID" value="EHQ01281.1"/>
    <property type="molecule type" value="Genomic_DNA"/>
</dbReference>
<dbReference type="OrthoDB" id="9811841at2"/>
<dbReference type="STRING" id="865937.Gilli_0569"/>
<dbReference type="SMART" id="SM00642">
    <property type="entry name" value="Aamy"/>
    <property type="match status" value="1"/>
</dbReference>
<dbReference type="Gene3D" id="3.20.20.80">
    <property type="entry name" value="Glycosidases"/>
    <property type="match status" value="1"/>
</dbReference>
<dbReference type="GO" id="GO:0047470">
    <property type="term" value="F:(1,4)-alpha-D-glucan 1-alpha-D-glucosylmutase activity"/>
    <property type="evidence" value="ECO:0007669"/>
    <property type="project" value="UniProtKB-EC"/>
</dbReference>
<dbReference type="GO" id="GO:0030980">
    <property type="term" value="P:alpha-glucan catabolic process"/>
    <property type="evidence" value="ECO:0007669"/>
    <property type="project" value="TreeGrafter"/>
</dbReference>
<dbReference type="Gene3D" id="1.10.150.200">
    <property type="entry name" value="Maltooligosyl trehalose synthase, domain 3"/>
    <property type="match status" value="1"/>
</dbReference>
<keyword evidence="3" id="KW-1185">Reference proteome</keyword>
<proteinExistence type="predicted"/>
<evidence type="ECO:0000313" key="3">
    <source>
        <dbReference type="Proteomes" id="UP000003844"/>
    </source>
</evidence>
<organism evidence="2 3">
    <name type="scientific">Gillisia limnaea (strain DSM 15749 / LMG 21470 / R-8282)</name>
    <dbReference type="NCBI Taxonomy" id="865937"/>
    <lineage>
        <taxon>Bacteria</taxon>
        <taxon>Pseudomonadati</taxon>
        <taxon>Bacteroidota</taxon>
        <taxon>Flavobacteriia</taxon>
        <taxon>Flavobacteriales</taxon>
        <taxon>Flavobacteriaceae</taxon>
        <taxon>Gillisia</taxon>
    </lineage>
</organism>
<dbReference type="CDD" id="cd11336">
    <property type="entry name" value="AmyAc_MTSase"/>
    <property type="match status" value="1"/>
</dbReference>
<keyword evidence="2" id="KW-0413">Isomerase</keyword>
<dbReference type="NCBIfam" id="TIGR02401">
    <property type="entry name" value="trehalose_TreY"/>
    <property type="match status" value="1"/>
</dbReference>
<dbReference type="PANTHER" id="PTHR10357:SF216">
    <property type="entry name" value="MALTOOLIGOSYL TREHALOSE SYNTHASE-RELATED"/>
    <property type="match status" value="1"/>
</dbReference>
<reference evidence="3" key="1">
    <citation type="journal article" date="2012" name="Stand. Genomic Sci.">
        <title>Genome sequence of the Antarctic rhodopsins-containing flavobacterium Gillisia limnaea type strain (R-8282(T)).</title>
        <authorList>
            <person name="Riedel T."/>
            <person name="Held B."/>
            <person name="Nolan M."/>
            <person name="Lucas S."/>
            <person name="Lapidus A."/>
            <person name="Tice H."/>
            <person name="Del Rio T.G."/>
            <person name="Cheng J.F."/>
            <person name="Han C."/>
            <person name="Tapia R."/>
            <person name="Goodwin L.A."/>
            <person name="Pitluck S."/>
            <person name="Liolios K."/>
            <person name="Mavromatis K."/>
            <person name="Pagani I."/>
            <person name="Ivanova N."/>
            <person name="Mikhailova N."/>
            <person name="Pati A."/>
            <person name="Chen A."/>
            <person name="Palaniappan K."/>
            <person name="Land M."/>
            <person name="Rohde M."/>
            <person name="Tindall B.J."/>
            <person name="Detter J.C."/>
            <person name="Goker M."/>
            <person name="Bristow J."/>
            <person name="Eisen J.A."/>
            <person name="Markowitz V."/>
            <person name="Hugenholtz P."/>
            <person name="Kyrpides N.C."/>
            <person name="Klenk H.P."/>
            <person name="Woyke T."/>
        </authorList>
    </citation>
    <scope>NUCLEOTIDE SEQUENCE [LARGE SCALE GENOMIC DNA]</scope>
    <source>
        <strain evidence="3">DSM 15749 / LMG 21470 / R-8282</strain>
    </source>
</reference>
<gene>
    <name evidence="2" type="ORF">Gilli_0569</name>
</gene>